<dbReference type="AlphaFoldDB" id="A0A3B0UWU3"/>
<dbReference type="Pfam" id="PF19960">
    <property type="entry name" value="EAD7"/>
    <property type="match status" value="1"/>
</dbReference>
<proteinExistence type="predicted"/>
<evidence type="ECO:0000313" key="2">
    <source>
        <dbReference type="EMBL" id="VAW32643.1"/>
    </source>
</evidence>
<sequence>MTTESAQYLATLHKQIDTYFSFSEVRTLCFNLGVDYENIPGDRRSAFIRNLVVSLAKQGRLQELVDNVREERSRVDWQDVPPDFELPTSVAQENIQQVVNYTVYGDVVHGDKVGGDKVAGDKISVGNISGGEGIAIGSGASASVQETMVQPTPVQQSPAVPTSTNVNVQQTAVKLNRYLKMASAANQNVADELATSINIVLAVAEQQPVDAVHLKLLCLGQVQLAQKLSADIPEIDQVVAGFVTAVTKPDH</sequence>
<protein>
    <recommendedName>
        <fullName evidence="1">Effector-associated domain-containing protein</fullName>
    </recommendedName>
</protein>
<organism evidence="2">
    <name type="scientific">hydrothermal vent metagenome</name>
    <dbReference type="NCBI Taxonomy" id="652676"/>
    <lineage>
        <taxon>unclassified sequences</taxon>
        <taxon>metagenomes</taxon>
        <taxon>ecological metagenomes</taxon>
    </lineage>
</organism>
<evidence type="ECO:0000259" key="1">
    <source>
        <dbReference type="Pfam" id="PF19960"/>
    </source>
</evidence>
<name>A0A3B0UWU3_9ZZZZ</name>
<gene>
    <name evidence="2" type="ORF">MNBD_CHLOROFLEXI01-2454</name>
</gene>
<dbReference type="InterPro" id="IPR045435">
    <property type="entry name" value="EAD7"/>
</dbReference>
<feature type="domain" description="Effector-associated" evidence="1">
    <location>
        <begin position="12"/>
        <end position="72"/>
    </location>
</feature>
<reference evidence="2" key="1">
    <citation type="submission" date="2018-06" db="EMBL/GenBank/DDBJ databases">
        <authorList>
            <person name="Zhirakovskaya E."/>
        </authorList>
    </citation>
    <scope>NUCLEOTIDE SEQUENCE</scope>
</reference>
<accession>A0A3B0UWU3</accession>
<dbReference type="EMBL" id="UOEU01000377">
    <property type="protein sequence ID" value="VAW32643.1"/>
    <property type="molecule type" value="Genomic_DNA"/>
</dbReference>